<comment type="caution">
    <text evidence="2">The sequence shown here is derived from an EMBL/GenBank/DDBJ whole genome shotgun (WGS) entry which is preliminary data.</text>
</comment>
<dbReference type="RefSeq" id="WP_275413857.1">
    <property type="nucleotide sequence ID" value="NZ_BMQD01000015.1"/>
</dbReference>
<reference evidence="2" key="2">
    <citation type="submission" date="2022-09" db="EMBL/GenBank/DDBJ databases">
        <authorList>
            <person name="Sun Q."/>
            <person name="Ohkuma M."/>
        </authorList>
    </citation>
    <scope>NUCLEOTIDE SEQUENCE</scope>
    <source>
        <strain evidence="2">JCM 3093</strain>
    </source>
</reference>
<evidence type="ECO:0000256" key="1">
    <source>
        <dbReference type="SAM" id="Phobius"/>
    </source>
</evidence>
<keyword evidence="1" id="KW-1133">Transmembrane helix</keyword>
<dbReference type="EMBL" id="BMQD01000015">
    <property type="protein sequence ID" value="GGK81967.1"/>
    <property type="molecule type" value="Genomic_DNA"/>
</dbReference>
<proteinExistence type="predicted"/>
<protein>
    <submittedName>
        <fullName evidence="2">Uncharacterized protein</fullName>
    </submittedName>
</protein>
<dbReference type="Proteomes" id="UP000627984">
    <property type="component" value="Unassembled WGS sequence"/>
</dbReference>
<evidence type="ECO:0000313" key="3">
    <source>
        <dbReference type="Proteomes" id="UP000627984"/>
    </source>
</evidence>
<organism evidence="2 3">
    <name type="scientific">Planomonospora parontospora</name>
    <dbReference type="NCBI Taxonomy" id="58119"/>
    <lineage>
        <taxon>Bacteria</taxon>
        <taxon>Bacillati</taxon>
        <taxon>Actinomycetota</taxon>
        <taxon>Actinomycetes</taxon>
        <taxon>Streptosporangiales</taxon>
        <taxon>Streptosporangiaceae</taxon>
        <taxon>Planomonospora</taxon>
    </lineage>
</organism>
<name>A0AA37BJW1_9ACTN</name>
<keyword evidence="1" id="KW-0472">Membrane</keyword>
<gene>
    <name evidence="2" type="ORF">GCM10010126_46620</name>
</gene>
<keyword evidence="1" id="KW-0812">Transmembrane</keyword>
<dbReference type="AlphaFoldDB" id="A0AA37BJW1"/>
<reference evidence="2" key="1">
    <citation type="journal article" date="2014" name="Int. J. Syst. Evol. Microbiol.">
        <title>Complete genome sequence of Corynebacterium casei LMG S-19264T (=DSM 44701T), isolated from a smear-ripened cheese.</title>
        <authorList>
            <consortium name="US DOE Joint Genome Institute (JGI-PGF)"/>
            <person name="Walter F."/>
            <person name="Albersmeier A."/>
            <person name="Kalinowski J."/>
            <person name="Ruckert C."/>
        </authorList>
    </citation>
    <scope>NUCLEOTIDE SEQUENCE</scope>
    <source>
        <strain evidence="2">JCM 3093</strain>
    </source>
</reference>
<evidence type="ECO:0000313" key="2">
    <source>
        <dbReference type="EMBL" id="GGK81967.1"/>
    </source>
</evidence>
<feature type="transmembrane region" description="Helical" evidence="1">
    <location>
        <begin position="20"/>
        <end position="40"/>
    </location>
</feature>
<accession>A0AA37BJW1</accession>
<sequence length="41" mass="4367">MSPVTATALALIRFDLRRYLVGGLLWMPASVLPLGGGLVLQ</sequence>